<feature type="region of interest" description="Disordered" evidence="1">
    <location>
        <begin position="33"/>
        <end position="81"/>
    </location>
</feature>
<dbReference type="Pfam" id="PF05553">
    <property type="entry name" value="DUF761"/>
    <property type="match status" value="1"/>
</dbReference>
<dbReference type="EMBL" id="CAJGYO010000006">
    <property type="protein sequence ID" value="CAD6235119.1"/>
    <property type="molecule type" value="Genomic_DNA"/>
</dbReference>
<feature type="compositionally biased region" description="Polar residues" evidence="1">
    <location>
        <begin position="33"/>
        <end position="47"/>
    </location>
</feature>
<feature type="signal peptide" evidence="2">
    <location>
        <begin position="1"/>
        <end position="20"/>
    </location>
</feature>
<dbReference type="PANTHER" id="PTHR33265:SF6">
    <property type="entry name" value="OS01G0930500 PROTEIN"/>
    <property type="match status" value="1"/>
</dbReference>
<evidence type="ECO:0000256" key="2">
    <source>
        <dbReference type="SAM" id="SignalP"/>
    </source>
</evidence>
<protein>
    <submittedName>
        <fullName evidence="3">Uncharacterized protein</fullName>
    </submittedName>
</protein>
<dbReference type="OrthoDB" id="1512693at2759"/>
<organism evidence="3 4">
    <name type="scientific">Miscanthus lutarioriparius</name>
    <dbReference type="NCBI Taxonomy" id="422564"/>
    <lineage>
        <taxon>Eukaryota</taxon>
        <taxon>Viridiplantae</taxon>
        <taxon>Streptophyta</taxon>
        <taxon>Embryophyta</taxon>
        <taxon>Tracheophyta</taxon>
        <taxon>Spermatophyta</taxon>
        <taxon>Magnoliopsida</taxon>
        <taxon>Liliopsida</taxon>
        <taxon>Poales</taxon>
        <taxon>Poaceae</taxon>
        <taxon>PACMAD clade</taxon>
        <taxon>Panicoideae</taxon>
        <taxon>Andropogonodae</taxon>
        <taxon>Andropogoneae</taxon>
        <taxon>Saccharinae</taxon>
        <taxon>Miscanthus</taxon>
    </lineage>
</organism>
<feature type="chain" id="PRO_5032932096" evidence="2">
    <location>
        <begin position="21"/>
        <end position="400"/>
    </location>
</feature>
<gene>
    <name evidence="3" type="ORF">NCGR_LOCUS23450</name>
</gene>
<dbReference type="Proteomes" id="UP000604825">
    <property type="component" value="Unassembled WGS sequence"/>
</dbReference>
<evidence type="ECO:0000313" key="4">
    <source>
        <dbReference type="Proteomes" id="UP000604825"/>
    </source>
</evidence>
<accession>A0A811P1W8</accession>
<name>A0A811P1W8_9POAL</name>
<evidence type="ECO:0000256" key="1">
    <source>
        <dbReference type="SAM" id="MobiDB-lite"/>
    </source>
</evidence>
<proteinExistence type="predicted"/>
<reference evidence="3" key="1">
    <citation type="submission" date="2020-10" db="EMBL/GenBank/DDBJ databases">
        <authorList>
            <person name="Han B."/>
            <person name="Lu T."/>
            <person name="Zhao Q."/>
            <person name="Huang X."/>
            <person name="Zhao Y."/>
        </authorList>
    </citation>
    <scope>NUCLEOTIDE SEQUENCE</scope>
</reference>
<keyword evidence="4" id="KW-1185">Reference proteome</keyword>
<keyword evidence="2" id="KW-0732">Signal</keyword>
<sequence>MVHRCFAFALFARAVAVGVAAGGQRAANRWRTQSMQHVHNETTQSAAYQPKRREKTKPRSEELSKCRRPAGRHQSTAAGSQAPHLPCRLSELHLFVCAVRADPIYASIHLHHPGTQHGKKPSTKIAALANRLVSRSPIPIPSIGRQVNPLWFDDVDRSYSGCSIYMEVHAAPAVGKRLWSYVRAAFFMARNGKRKLLLSMHLLANKRRTKAVTRAVANLLTHHSHAHHGTDYEFSCSNSPADPAAASSSSSRRRLAYFPCLGAVAEEESYEYGYQYDGYGSLSLHDAEPALPLARIDYYAAAASSPAPPSSPGDLDLAPGDEEEYACALSSSASPALLLPGASGEFSVRVSNYSSEDEAGVGNQAVDADAEEFIRRFYDQLRRQNTVALLPYYMQQESIA</sequence>
<dbReference type="InterPro" id="IPR008480">
    <property type="entry name" value="DUF761_pln"/>
</dbReference>
<dbReference type="PANTHER" id="PTHR33265">
    <property type="entry name" value="AVR9/CF-9 RAPIDLY ELICITED PROTEIN-RELATED"/>
    <property type="match status" value="1"/>
</dbReference>
<dbReference type="AlphaFoldDB" id="A0A811P1W8"/>
<evidence type="ECO:0000313" key="3">
    <source>
        <dbReference type="EMBL" id="CAD6235119.1"/>
    </source>
</evidence>
<comment type="caution">
    <text evidence="3">The sequence shown here is derived from an EMBL/GenBank/DDBJ whole genome shotgun (WGS) entry which is preliminary data.</text>
</comment>